<dbReference type="SMART" id="SM00179">
    <property type="entry name" value="EGF_CA"/>
    <property type="match status" value="15"/>
</dbReference>
<keyword evidence="11 14" id="KW-1015">Disulfide bond</keyword>
<dbReference type="PROSITE" id="PS50825">
    <property type="entry name" value="HYR"/>
    <property type="match status" value="1"/>
</dbReference>
<dbReference type="InterPro" id="IPR050751">
    <property type="entry name" value="ECM_structural_protein"/>
</dbReference>
<dbReference type="OrthoDB" id="10045365at2759"/>
<evidence type="ECO:0000256" key="15">
    <source>
        <dbReference type="PROSITE-ProRule" id="PRU00302"/>
    </source>
</evidence>
<feature type="domain" description="Sushi" evidence="20">
    <location>
        <begin position="1254"/>
        <end position="1305"/>
    </location>
</feature>
<dbReference type="Pfam" id="PF02494">
    <property type="entry name" value="HYR"/>
    <property type="match status" value="1"/>
</dbReference>
<dbReference type="Pfam" id="PF14670">
    <property type="entry name" value="FXa_inhibition"/>
    <property type="match status" value="6"/>
</dbReference>
<dbReference type="InterPro" id="IPR003410">
    <property type="entry name" value="HYR_dom"/>
</dbReference>
<keyword evidence="8" id="KW-0677">Repeat</keyword>
<dbReference type="GO" id="GO:0005509">
    <property type="term" value="F:calcium ion binding"/>
    <property type="evidence" value="ECO:0007669"/>
    <property type="project" value="InterPro"/>
</dbReference>
<evidence type="ECO:0000256" key="9">
    <source>
        <dbReference type="ARBA" id="ARBA00022989"/>
    </source>
</evidence>
<dbReference type="PROSITE" id="PS50923">
    <property type="entry name" value="SUSHI"/>
    <property type="match status" value="1"/>
</dbReference>
<dbReference type="FunFam" id="2.10.25.10:FF:000009">
    <property type="entry name" value="Low-density lipoprotein receptor isoform 1"/>
    <property type="match status" value="1"/>
</dbReference>
<evidence type="ECO:0000256" key="5">
    <source>
        <dbReference type="ARBA" id="ARBA00022583"/>
    </source>
</evidence>
<evidence type="ECO:0000256" key="6">
    <source>
        <dbReference type="ARBA" id="ARBA00022692"/>
    </source>
</evidence>
<feature type="disulfide bond" evidence="14">
    <location>
        <begin position="556"/>
        <end position="566"/>
    </location>
</feature>
<keyword evidence="4 14" id="KW-0245">EGF-like domain</keyword>
<evidence type="ECO:0000256" key="7">
    <source>
        <dbReference type="ARBA" id="ARBA00022729"/>
    </source>
</evidence>
<dbReference type="InterPro" id="IPR001881">
    <property type="entry name" value="EGF-like_Ca-bd_dom"/>
</dbReference>
<dbReference type="InterPro" id="IPR026823">
    <property type="entry name" value="cEGF"/>
</dbReference>
<feature type="compositionally biased region" description="Acidic residues" evidence="16">
    <location>
        <begin position="153"/>
        <end position="176"/>
    </location>
</feature>
<feature type="signal peptide" evidence="17">
    <location>
        <begin position="1"/>
        <end position="19"/>
    </location>
</feature>
<keyword evidence="15" id="KW-0768">Sushi</keyword>
<dbReference type="PRINTS" id="PR00907">
    <property type="entry name" value="THRMBOMODULN"/>
</dbReference>
<keyword evidence="6" id="KW-0812">Transmembrane</keyword>
<feature type="compositionally biased region" description="Basic and acidic residues" evidence="16">
    <location>
        <begin position="141"/>
        <end position="150"/>
    </location>
</feature>
<evidence type="ECO:0000313" key="21">
    <source>
        <dbReference type="EMBL" id="CAG9856042.1"/>
    </source>
</evidence>
<feature type="domain" description="HYR" evidence="19">
    <location>
        <begin position="1461"/>
        <end position="1543"/>
    </location>
</feature>
<dbReference type="SUPFAM" id="SSF57196">
    <property type="entry name" value="EGF/Laminin"/>
    <property type="match status" value="1"/>
</dbReference>
<proteinExistence type="predicted"/>
<keyword evidence="7 17" id="KW-0732">Signal</keyword>
<feature type="domain" description="EGF-like" evidence="18">
    <location>
        <begin position="591"/>
        <end position="627"/>
    </location>
</feature>
<dbReference type="InterPro" id="IPR035976">
    <property type="entry name" value="Sushi/SCR/CCP_sf"/>
</dbReference>
<dbReference type="Pfam" id="PF07645">
    <property type="entry name" value="EGF_CA"/>
    <property type="match status" value="1"/>
</dbReference>
<dbReference type="GO" id="GO:0005576">
    <property type="term" value="C:extracellular region"/>
    <property type="evidence" value="ECO:0007669"/>
    <property type="project" value="UniProtKB-SubCell"/>
</dbReference>
<keyword evidence="13" id="KW-0325">Glycoprotein</keyword>
<evidence type="ECO:0000256" key="3">
    <source>
        <dbReference type="ARBA" id="ARBA00022525"/>
    </source>
</evidence>
<keyword evidence="22" id="KW-1185">Reference proteome</keyword>
<keyword evidence="10" id="KW-0472">Membrane</keyword>
<dbReference type="GO" id="GO:0016020">
    <property type="term" value="C:membrane"/>
    <property type="evidence" value="ECO:0007669"/>
    <property type="project" value="UniProtKB-SubCell"/>
</dbReference>
<dbReference type="CDD" id="cd00033">
    <property type="entry name" value="CCP"/>
    <property type="match status" value="2"/>
</dbReference>
<feature type="compositionally biased region" description="Basic and acidic residues" evidence="16">
    <location>
        <begin position="184"/>
        <end position="195"/>
    </location>
</feature>
<dbReference type="Pfam" id="PF00008">
    <property type="entry name" value="EGF"/>
    <property type="match status" value="1"/>
</dbReference>
<feature type="domain" description="EGF-like" evidence="18">
    <location>
        <begin position="552"/>
        <end position="590"/>
    </location>
</feature>
<keyword evidence="9" id="KW-1133">Transmembrane helix</keyword>
<dbReference type="SMART" id="SM00181">
    <property type="entry name" value="EGF"/>
    <property type="match status" value="21"/>
</dbReference>
<dbReference type="SUPFAM" id="SSF57535">
    <property type="entry name" value="Complement control module/SCR domain"/>
    <property type="match status" value="2"/>
</dbReference>
<dbReference type="InterPro" id="IPR018097">
    <property type="entry name" value="EGF_Ca-bd_CS"/>
</dbReference>
<evidence type="ECO:0000256" key="8">
    <source>
        <dbReference type="ARBA" id="ARBA00022737"/>
    </source>
</evidence>
<evidence type="ECO:0000259" key="19">
    <source>
        <dbReference type="PROSITE" id="PS50825"/>
    </source>
</evidence>
<evidence type="ECO:0000256" key="2">
    <source>
        <dbReference type="ARBA" id="ARBA00004613"/>
    </source>
</evidence>
<evidence type="ECO:0000256" key="11">
    <source>
        <dbReference type="ARBA" id="ARBA00023157"/>
    </source>
</evidence>
<reference evidence="21" key="1">
    <citation type="submission" date="2022-01" db="EMBL/GenBank/DDBJ databases">
        <authorList>
            <person name="King R."/>
        </authorList>
    </citation>
    <scope>NUCLEOTIDE SEQUENCE</scope>
</reference>
<dbReference type="FunFam" id="2.10.25.10:FF:000240">
    <property type="entry name" value="Vitamin K-dependent protein S"/>
    <property type="match status" value="1"/>
</dbReference>
<feature type="chain" id="PRO_5040242457" evidence="17">
    <location>
        <begin position="20"/>
        <end position="1637"/>
    </location>
</feature>
<evidence type="ECO:0000256" key="10">
    <source>
        <dbReference type="ARBA" id="ARBA00023136"/>
    </source>
</evidence>
<keyword evidence="5" id="KW-0254">Endocytosis</keyword>
<keyword evidence="12" id="KW-0675">Receptor</keyword>
<dbReference type="InterPro" id="IPR009030">
    <property type="entry name" value="Growth_fac_rcpt_cys_sf"/>
</dbReference>
<dbReference type="GO" id="GO:0006897">
    <property type="term" value="P:endocytosis"/>
    <property type="evidence" value="ECO:0007669"/>
    <property type="project" value="UniProtKB-KW"/>
</dbReference>
<dbReference type="EMBL" id="OU900104">
    <property type="protein sequence ID" value="CAG9856042.1"/>
    <property type="molecule type" value="Genomic_DNA"/>
</dbReference>
<feature type="domain" description="EGF-like" evidence="18">
    <location>
        <begin position="482"/>
        <end position="518"/>
    </location>
</feature>
<evidence type="ECO:0000256" key="12">
    <source>
        <dbReference type="ARBA" id="ARBA00023170"/>
    </source>
</evidence>
<evidence type="ECO:0000256" key="1">
    <source>
        <dbReference type="ARBA" id="ARBA00004479"/>
    </source>
</evidence>
<dbReference type="PROSITE" id="PS50026">
    <property type="entry name" value="EGF_3"/>
    <property type="match status" value="4"/>
</dbReference>
<dbReference type="PANTHER" id="PTHR24034:SF89">
    <property type="entry name" value="COMPLEMENT COMPONENT C1Q RECEPTOR"/>
    <property type="match status" value="1"/>
</dbReference>
<evidence type="ECO:0000256" key="4">
    <source>
        <dbReference type="ARBA" id="ARBA00022536"/>
    </source>
</evidence>
<gene>
    <name evidence="21" type="ORF">PHYEVI_LOCUS2469</name>
</gene>
<feature type="domain" description="EGF-like" evidence="18">
    <location>
        <begin position="440"/>
        <end position="476"/>
    </location>
</feature>
<keyword evidence="3" id="KW-0964">Secreted</keyword>
<comment type="subcellular location">
    <subcellularLocation>
        <location evidence="1">Membrane</location>
        <topology evidence="1">Single-pass type I membrane protein</topology>
    </subcellularLocation>
    <subcellularLocation>
        <location evidence="2">Secreted</location>
    </subcellularLocation>
</comment>
<dbReference type="SMART" id="SM00032">
    <property type="entry name" value="CCP"/>
    <property type="match status" value="2"/>
</dbReference>
<dbReference type="Pfam" id="PF12662">
    <property type="entry name" value="cEGF"/>
    <property type="match status" value="3"/>
</dbReference>
<dbReference type="SUPFAM" id="SSF57184">
    <property type="entry name" value="Growth factor receptor domain"/>
    <property type="match status" value="6"/>
</dbReference>
<organism evidence="21 22">
    <name type="scientific">Phyllotreta striolata</name>
    <name type="common">Striped flea beetle</name>
    <name type="synonym">Crioceris striolata</name>
    <dbReference type="NCBI Taxonomy" id="444603"/>
    <lineage>
        <taxon>Eukaryota</taxon>
        <taxon>Metazoa</taxon>
        <taxon>Ecdysozoa</taxon>
        <taxon>Arthropoda</taxon>
        <taxon>Hexapoda</taxon>
        <taxon>Insecta</taxon>
        <taxon>Pterygota</taxon>
        <taxon>Neoptera</taxon>
        <taxon>Endopterygota</taxon>
        <taxon>Coleoptera</taxon>
        <taxon>Polyphaga</taxon>
        <taxon>Cucujiformia</taxon>
        <taxon>Chrysomeloidea</taxon>
        <taxon>Chrysomelidae</taxon>
        <taxon>Galerucinae</taxon>
        <taxon>Alticini</taxon>
        <taxon>Phyllotreta</taxon>
    </lineage>
</organism>
<name>A0A9N9XL35_PHYSR</name>
<evidence type="ECO:0000256" key="16">
    <source>
        <dbReference type="SAM" id="MobiDB-lite"/>
    </source>
</evidence>
<dbReference type="Proteomes" id="UP001153712">
    <property type="component" value="Chromosome 11"/>
</dbReference>
<accession>A0A9N9XL35</accession>
<dbReference type="Gene3D" id="2.10.70.10">
    <property type="entry name" value="Complement Module, domain 1"/>
    <property type="match status" value="2"/>
</dbReference>
<dbReference type="InterPro" id="IPR049883">
    <property type="entry name" value="NOTCH1_EGF-like"/>
</dbReference>
<dbReference type="InterPro" id="IPR000436">
    <property type="entry name" value="Sushi_SCR_CCP_dom"/>
</dbReference>
<dbReference type="PROSITE" id="PS00010">
    <property type="entry name" value="ASX_HYDROXYL"/>
    <property type="match status" value="4"/>
</dbReference>
<dbReference type="PANTHER" id="PTHR24034">
    <property type="entry name" value="EGF-LIKE DOMAIN-CONTAINING PROTEIN"/>
    <property type="match status" value="1"/>
</dbReference>
<sequence>MTVFFTYLFFLGLSQLCNGVERKGLRDVLDSSCTEAALPRIKNGVFVEIKTQKLKNLSNPYRVAEYKCSDGSRRHLFCSRRKWIGGKSLCRNETTMVQFPVYLGKCSEDQKIKCKNFCVLINGEPICSCPPGSKRVDNQCKDIKSEDRMQADAPDEYDDDEYDDDYDDDDDVEDNQINEGSTKPVKDISKNRNETYDETSDYDEDYDEDYDYVEKKLNTNKTILPSKEAGTEDTNNANKPHISMETIKQIIDEIRRNSNSSDNSIVIDYDEYDYDETTTKTPFTSTKKIDEINKNVNEVIEKTVYHNNQPNEEDYIDNTTENEKITTTLPAPSTTPIPFTNNDDISNNLSPINNFDTNPDSLDKIDSTDPFIIDLMTTMTATDDFQTSTRKIDDRITTDDNTPTTTETYNDYDTDIENIDRQENKCETGYTMNKRGECVDIDECQPETNPCSDICENTAGSYTCACPAGFRLNSADPHTCQDVDECEARPCSHLCRNTPGSFRCDCPEGLTLSDRQCLNRTCSQGRTRINGVVQCTCDRGFVLGADGRSCEDIDECVLEQNCDHSCRNVIGSYVCGCREGYKLERERYCVDIDECAGLSHGCDQSCENTPGSYKCKCDEGFEFANGKDVCVDIDECDPARDLAECNQICINYRGGYECACHSGFKLSPDDATCEDIDECRTDNANCSHVCENSRGSYACKCEENYVLEADNHTCRIVDPCLEENGGCSHECTNSNGLAVCGCPKGYVLEDKDCYLHDACLTNNGGCSHVCVNANNEARCECPDNYELVNRTSCAMMNLCAVDNGNCSHFCEFLGDGVNCTCPELFVLRNETHCVEENPCLRDNGGCSHVCTTDEDYNVVCSCPDQFYLVNSTTCESLDPCSRNNGDCSHICDASNARICSCPAGFRLKNDTHCEQFNPCSVNNGGCSDICENVFGNVKCSCPFNYRLDNNNNCVVVDPCYENNGGCSHFCEYLDEEIICSCPDRHDLINETTCVRINACLTNNGGCSHGCSVDNKNNARCSCPKGYELSERTCVPVNVCNQNNGGCSHICSSVEARVVCKCPPGYELLQKTCIKTNPCSVNNGGCSHVCNNRDGEAVCSCPPGHKLLGKICMDEDPCSANNGGCSHYCRNNGGKRECSCPAGYVLRPNKRICKEVNECRVNRGGCSHGCKNVPGSFQCTCPLGLRLDPAKNKTCTDVDECLENNGGCEMICRNFKGGFKCDCPEGYLLQRDKRSCRMSKTALCHIPVAPLNGVIRCWEDNDESSFVPTGTKCNIWCNEGYKLKGDSKITCNESGSWEGQEPRCLVATCPKLPSIQNGWYLPGVCNSGRTYIGESCSVYCRKGFAIREDVQKFTCDSNMNWKPLVRPEMLYNACTRVPDNVDIKCPENGQIDFVLPKGQRYMFTKIPRPETNVDWSFVTSQPSWGIGLETTLPAGRTEVRFTAASPTDFNSTSSCRVIINVLDKEAPYSMGCPQNIERRLNQGETTQHVYWKEPSFYDNVGVVNVYKTREPGSEFGSGLHHITYVASDEAGNRAFCHFSIDVRDDLDNNVQSNSIEQYSSATYTSHRTAGKYRAVLICPNNAENSNKYHYTNGNEGGCYWRHMKVTNPIESQIPRIYSESRLPAGVRHNRRILFKWSR</sequence>
<dbReference type="FunFam" id="2.10.25.10:FF:000014">
    <property type="entry name" value="Latent-transforming growth factor beta-binding protein 3"/>
    <property type="match status" value="1"/>
</dbReference>
<dbReference type="InterPro" id="IPR000742">
    <property type="entry name" value="EGF"/>
</dbReference>
<dbReference type="PROSITE" id="PS01186">
    <property type="entry name" value="EGF_2"/>
    <property type="match status" value="6"/>
</dbReference>
<dbReference type="PROSITE" id="PS01187">
    <property type="entry name" value="EGF_CA"/>
    <property type="match status" value="3"/>
</dbReference>
<evidence type="ECO:0000259" key="18">
    <source>
        <dbReference type="PROSITE" id="PS50026"/>
    </source>
</evidence>
<dbReference type="FunFam" id="2.10.25.10:FF:000005">
    <property type="entry name" value="Fibrillin 2"/>
    <property type="match status" value="1"/>
</dbReference>
<evidence type="ECO:0000256" key="13">
    <source>
        <dbReference type="ARBA" id="ARBA00023180"/>
    </source>
</evidence>
<dbReference type="FunFam" id="2.10.25.10:FF:000119">
    <property type="entry name" value="vitamin K-dependent protein S"/>
    <property type="match status" value="1"/>
</dbReference>
<evidence type="ECO:0000259" key="20">
    <source>
        <dbReference type="PROSITE" id="PS50923"/>
    </source>
</evidence>
<evidence type="ECO:0000256" key="14">
    <source>
        <dbReference type="PROSITE-ProRule" id="PRU00076"/>
    </source>
</evidence>
<dbReference type="Pfam" id="PF00084">
    <property type="entry name" value="Sushi"/>
    <property type="match status" value="2"/>
</dbReference>
<evidence type="ECO:0000256" key="17">
    <source>
        <dbReference type="SAM" id="SignalP"/>
    </source>
</evidence>
<dbReference type="Gene3D" id="2.10.25.10">
    <property type="entry name" value="Laminin"/>
    <property type="match status" value="20"/>
</dbReference>
<evidence type="ECO:0000313" key="22">
    <source>
        <dbReference type="Proteomes" id="UP001153712"/>
    </source>
</evidence>
<protein>
    <submittedName>
        <fullName evidence="21">Uncharacterized protein</fullName>
    </submittedName>
</protein>
<dbReference type="InterPro" id="IPR000152">
    <property type="entry name" value="EGF-type_Asp/Asn_hydroxyl_site"/>
</dbReference>
<feature type="disulfide bond" evidence="15">
    <location>
        <begin position="1276"/>
        <end position="1303"/>
    </location>
</feature>
<feature type="region of interest" description="Disordered" evidence="16">
    <location>
        <begin position="141"/>
        <end position="204"/>
    </location>
</feature>
<comment type="caution">
    <text evidence="14">Lacks conserved residue(s) required for the propagation of feature annotation.</text>
</comment>